<name>F6X3Y8_CIOIN</name>
<keyword evidence="1" id="KW-1133">Transmembrane helix</keyword>
<dbReference type="EMBL" id="EAAA01002269">
    <property type="status" value="NOT_ANNOTATED_CDS"/>
    <property type="molecule type" value="Genomic_DNA"/>
</dbReference>
<evidence type="ECO:0000313" key="3">
    <source>
        <dbReference type="Proteomes" id="UP000008144"/>
    </source>
</evidence>
<reference evidence="2" key="2">
    <citation type="journal article" date="2008" name="Genome Biol.">
        <title>Improved genome assembly and evidence-based global gene model set for the chordate Ciona intestinalis: new insight into intron and operon populations.</title>
        <authorList>
            <person name="Satou Y."/>
            <person name="Mineta K."/>
            <person name="Ogasawara M."/>
            <person name="Sasakura Y."/>
            <person name="Shoguchi E."/>
            <person name="Ueno K."/>
            <person name="Yamada L."/>
            <person name="Matsumoto J."/>
            <person name="Wasserscheid J."/>
            <person name="Dewar K."/>
            <person name="Wiley G.B."/>
            <person name="Macmil S.L."/>
            <person name="Roe B.A."/>
            <person name="Zeller R.W."/>
            <person name="Hastings K.E."/>
            <person name="Lemaire P."/>
            <person name="Lindquist E."/>
            <person name="Endo T."/>
            <person name="Hotta K."/>
            <person name="Inaba K."/>
        </authorList>
    </citation>
    <scope>NUCLEOTIDE SEQUENCE [LARGE SCALE GENOMIC DNA]</scope>
    <source>
        <strain evidence="2">wild type</strain>
    </source>
</reference>
<dbReference type="AlphaFoldDB" id="F6X3Y8"/>
<keyword evidence="1" id="KW-0812">Transmembrane</keyword>
<keyword evidence="3" id="KW-1185">Reference proteome</keyword>
<reference evidence="3" key="1">
    <citation type="journal article" date="2002" name="Science">
        <title>The draft genome of Ciona intestinalis: insights into chordate and vertebrate origins.</title>
        <authorList>
            <person name="Dehal P."/>
            <person name="Satou Y."/>
            <person name="Campbell R.K."/>
            <person name="Chapman J."/>
            <person name="Degnan B."/>
            <person name="De Tomaso A."/>
            <person name="Davidson B."/>
            <person name="Di Gregorio A."/>
            <person name="Gelpke M."/>
            <person name="Goodstein D.M."/>
            <person name="Harafuji N."/>
            <person name="Hastings K.E."/>
            <person name="Ho I."/>
            <person name="Hotta K."/>
            <person name="Huang W."/>
            <person name="Kawashima T."/>
            <person name="Lemaire P."/>
            <person name="Martinez D."/>
            <person name="Meinertzhagen I.A."/>
            <person name="Necula S."/>
            <person name="Nonaka M."/>
            <person name="Putnam N."/>
            <person name="Rash S."/>
            <person name="Saiga H."/>
            <person name="Satake M."/>
            <person name="Terry A."/>
            <person name="Yamada L."/>
            <person name="Wang H.G."/>
            <person name="Awazu S."/>
            <person name="Azumi K."/>
            <person name="Boore J."/>
            <person name="Branno M."/>
            <person name="Chin-Bow S."/>
            <person name="DeSantis R."/>
            <person name="Doyle S."/>
            <person name="Francino P."/>
            <person name="Keys D.N."/>
            <person name="Haga S."/>
            <person name="Hayashi H."/>
            <person name="Hino K."/>
            <person name="Imai K.S."/>
            <person name="Inaba K."/>
            <person name="Kano S."/>
            <person name="Kobayashi K."/>
            <person name="Kobayashi M."/>
            <person name="Lee B.I."/>
            <person name="Makabe K.W."/>
            <person name="Manohar C."/>
            <person name="Matassi G."/>
            <person name="Medina M."/>
            <person name="Mochizuki Y."/>
            <person name="Mount S."/>
            <person name="Morishita T."/>
            <person name="Miura S."/>
            <person name="Nakayama A."/>
            <person name="Nishizaka S."/>
            <person name="Nomoto H."/>
            <person name="Ohta F."/>
            <person name="Oishi K."/>
            <person name="Rigoutsos I."/>
            <person name="Sano M."/>
            <person name="Sasaki A."/>
            <person name="Sasakura Y."/>
            <person name="Shoguchi E."/>
            <person name="Shin-i T."/>
            <person name="Spagnuolo A."/>
            <person name="Stainier D."/>
            <person name="Suzuki M.M."/>
            <person name="Tassy O."/>
            <person name="Takatori N."/>
            <person name="Tokuoka M."/>
            <person name="Yagi K."/>
            <person name="Yoshizaki F."/>
            <person name="Wada S."/>
            <person name="Zhang C."/>
            <person name="Hyatt P.D."/>
            <person name="Larimer F."/>
            <person name="Detter C."/>
            <person name="Doggett N."/>
            <person name="Glavina T."/>
            <person name="Hawkins T."/>
            <person name="Richardson P."/>
            <person name="Lucas S."/>
            <person name="Kohara Y."/>
            <person name="Levine M."/>
            <person name="Satoh N."/>
            <person name="Rokhsar D.S."/>
        </authorList>
    </citation>
    <scope>NUCLEOTIDE SEQUENCE [LARGE SCALE GENOMIC DNA]</scope>
</reference>
<dbReference type="Ensembl" id="ENSCINT00000015960.2">
    <property type="protein sequence ID" value="ENSCINP00000015960.2"/>
    <property type="gene ID" value="ENSCING00000007789.2"/>
</dbReference>
<keyword evidence="1" id="KW-0472">Membrane</keyword>
<dbReference type="Proteomes" id="UP000008144">
    <property type="component" value="Chromosome 6"/>
</dbReference>
<dbReference type="OMA" id="HELESKW"/>
<protein>
    <recommendedName>
        <fullName evidence="4">Ionotropic glutamate receptor C-terminal domain-containing protein</fullName>
    </recommendedName>
</protein>
<feature type="transmembrane region" description="Helical" evidence="1">
    <location>
        <begin position="129"/>
        <end position="149"/>
    </location>
</feature>
<reference evidence="2" key="3">
    <citation type="submission" date="2025-08" db="UniProtKB">
        <authorList>
            <consortium name="Ensembl"/>
        </authorList>
    </citation>
    <scope>IDENTIFICATION</scope>
</reference>
<accession>F6X3Y8</accession>
<evidence type="ECO:0000313" key="2">
    <source>
        <dbReference type="Ensembl" id="ENSCINP00000015960.2"/>
    </source>
</evidence>
<dbReference type="InParanoid" id="F6X3Y8"/>
<evidence type="ECO:0008006" key="4">
    <source>
        <dbReference type="Google" id="ProtNLM"/>
    </source>
</evidence>
<dbReference type="Gene3D" id="3.40.190.10">
    <property type="entry name" value="Periplasmic binding protein-like II"/>
    <property type="match status" value="2"/>
</dbReference>
<evidence type="ECO:0000256" key="1">
    <source>
        <dbReference type="SAM" id="Phobius"/>
    </source>
</evidence>
<dbReference type="PANTHER" id="PTHR18966">
    <property type="entry name" value="IONOTROPIC GLUTAMATE RECEPTOR"/>
    <property type="match status" value="1"/>
</dbReference>
<reference evidence="2" key="4">
    <citation type="submission" date="2025-09" db="UniProtKB">
        <authorList>
            <consortium name="Ensembl"/>
        </authorList>
    </citation>
    <scope>IDENTIFICATION</scope>
</reference>
<dbReference type="HOGENOM" id="CLU_1744568_0_0_1"/>
<proteinExistence type="predicted"/>
<sequence>MTYFLPHAETHPFTTVWQHLKTNPANVFNTTAEIFERISQGGFYYLAPFREVAKAEQQDCLYSRVGEGFWDYQYALPFQISSRYTAVFSDAIASLRDDGTLHELESKWFNFRTECTESSFDIESNRLGIGNLGGMFILLVIGSFLSLMVH</sequence>
<dbReference type="InterPro" id="IPR015683">
    <property type="entry name" value="Ionotropic_Glu_rcpt"/>
</dbReference>
<organism evidence="2 3">
    <name type="scientific">Ciona intestinalis</name>
    <name type="common">Transparent sea squirt</name>
    <name type="synonym">Ascidia intestinalis</name>
    <dbReference type="NCBI Taxonomy" id="7719"/>
    <lineage>
        <taxon>Eukaryota</taxon>
        <taxon>Metazoa</taxon>
        <taxon>Chordata</taxon>
        <taxon>Tunicata</taxon>
        <taxon>Ascidiacea</taxon>
        <taxon>Phlebobranchia</taxon>
        <taxon>Cionidae</taxon>
        <taxon>Ciona</taxon>
    </lineage>
</organism>
<dbReference type="STRING" id="7719.ENSCINP00000015960"/>
<dbReference type="SUPFAM" id="SSF53850">
    <property type="entry name" value="Periplasmic binding protein-like II"/>
    <property type="match status" value="1"/>
</dbReference>